<dbReference type="AlphaFoldDB" id="A0A6J6NSH9"/>
<proteinExistence type="predicted"/>
<keyword evidence="1" id="KW-1133">Transmembrane helix</keyword>
<protein>
    <submittedName>
        <fullName evidence="2">Unannotated protein</fullName>
    </submittedName>
</protein>
<name>A0A6J6NSH9_9ZZZZ</name>
<reference evidence="2" key="1">
    <citation type="submission" date="2020-05" db="EMBL/GenBank/DDBJ databases">
        <authorList>
            <person name="Chiriac C."/>
            <person name="Salcher M."/>
            <person name="Ghai R."/>
            <person name="Kavagutti S V."/>
        </authorList>
    </citation>
    <scope>NUCLEOTIDE SEQUENCE</scope>
</reference>
<keyword evidence="1" id="KW-0472">Membrane</keyword>
<feature type="transmembrane region" description="Helical" evidence="1">
    <location>
        <begin position="47"/>
        <end position="68"/>
    </location>
</feature>
<feature type="transmembrane region" description="Helical" evidence="1">
    <location>
        <begin position="75"/>
        <end position="94"/>
    </location>
</feature>
<evidence type="ECO:0000313" key="2">
    <source>
        <dbReference type="EMBL" id="CAB4689136.1"/>
    </source>
</evidence>
<keyword evidence="1" id="KW-0812">Transmembrane</keyword>
<sequence>MTPATAFALATCAHLGFQLSVTALVYPALARVGPEGWPIAHVRHSRSITPLVVATYAALVVTGGAVLLDRPSPASALGLVAAAATIAVTALWAAPTHGRLTRAEPDLLRRLLLADRVRAALAVVAAVAAVGGVPAG</sequence>
<dbReference type="EMBL" id="CAEZXR010000021">
    <property type="protein sequence ID" value="CAB4689136.1"/>
    <property type="molecule type" value="Genomic_DNA"/>
</dbReference>
<organism evidence="2">
    <name type="scientific">freshwater metagenome</name>
    <dbReference type="NCBI Taxonomy" id="449393"/>
    <lineage>
        <taxon>unclassified sequences</taxon>
        <taxon>metagenomes</taxon>
        <taxon>ecological metagenomes</taxon>
    </lineage>
</organism>
<gene>
    <name evidence="2" type="ORF">UFOPK2579_00289</name>
</gene>
<evidence type="ECO:0000256" key="1">
    <source>
        <dbReference type="SAM" id="Phobius"/>
    </source>
</evidence>
<feature type="transmembrane region" description="Helical" evidence="1">
    <location>
        <begin position="117"/>
        <end position="135"/>
    </location>
</feature>
<accession>A0A6J6NSH9</accession>